<feature type="transmembrane region" description="Helical" evidence="9">
    <location>
        <begin position="36"/>
        <end position="59"/>
    </location>
</feature>
<dbReference type="CDD" id="cd00333">
    <property type="entry name" value="MIP"/>
    <property type="match status" value="1"/>
</dbReference>
<protein>
    <submittedName>
        <fullName evidence="10">Uncharacterized protein</fullName>
    </submittedName>
</protein>
<dbReference type="PROSITE" id="PS00221">
    <property type="entry name" value="MIP"/>
    <property type="match status" value="1"/>
</dbReference>
<dbReference type="GO" id="GO:0015250">
    <property type="term" value="F:water channel activity"/>
    <property type="evidence" value="ECO:0007669"/>
    <property type="project" value="TreeGrafter"/>
</dbReference>
<name>A0AAN8GBV3_PATCE</name>
<comment type="subcellular location">
    <subcellularLocation>
        <location evidence="1">Cell membrane</location>
        <topology evidence="1">Multi-pass membrane protein</topology>
    </subcellularLocation>
</comment>
<evidence type="ECO:0000256" key="9">
    <source>
        <dbReference type="SAM" id="Phobius"/>
    </source>
</evidence>
<dbReference type="EMBL" id="JAZGQO010000018">
    <property type="protein sequence ID" value="KAK6167901.1"/>
    <property type="molecule type" value="Genomic_DNA"/>
</dbReference>
<dbReference type="InterPro" id="IPR023271">
    <property type="entry name" value="Aquaporin-like"/>
</dbReference>
<gene>
    <name evidence="10" type="ORF">SNE40_021829</name>
</gene>
<comment type="caution">
    <text evidence="10">The sequence shown here is derived from an EMBL/GenBank/DDBJ whole genome shotgun (WGS) entry which is preliminary data.</text>
</comment>
<evidence type="ECO:0000313" key="11">
    <source>
        <dbReference type="Proteomes" id="UP001347796"/>
    </source>
</evidence>
<feature type="transmembrane region" description="Helical" evidence="9">
    <location>
        <begin position="187"/>
        <end position="208"/>
    </location>
</feature>
<dbReference type="AlphaFoldDB" id="A0AAN8GBV3"/>
<feature type="transmembrane region" description="Helical" evidence="9">
    <location>
        <begin position="151"/>
        <end position="175"/>
    </location>
</feature>
<reference evidence="10 11" key="1">
    <citation type="submission" date="2024-01" db="EMBL/GenBank/DDBJ databases">
        <title>The genome of the rayed Mediterranean limpet Patella caerulea (Linnaeus, 1758).</title>
        <authorList>
            <person name="Anh-Thu Weber A."/>
            <person name="Halstead-Nussloch G."/>
        </authorList>
    </citation>
    <scope>NUCLEOTIDE SEQUENCE [LARGE SCALE GENOMIC DNA]</scope>
    <source>
        <strain evidence="10">AATW-2023a</strain>
        <tissue evidence="10">Whole specimen</tissue>
    </source>
</reference>
<evidence type="ECO:0000256" key="1">
    <source>
        <dbReference type="ARBA" id="ARBA00004651"/>
    </source>
</evidence>
<evidence type="ECO:0000256" key="2">
    <source>
        <dbReference type="ARBA" id="ARBA00006175"/>
    </source>
</evidence>
<feature type="transmembrane region" description="Helical" evidence="9">
    <location>
        <begin position="113"/>
        <end position="131"/>
    </location>
</feature>
<evidence type="ECO:0000313" key="10">
    <source>
        <dbReference type="EMBL" id="KAK6167901.1"/>
    </source>
</evidence>
<dbReference type="Proteomes" id="UP001347796">
    <property type="component" value="Unassembled WGS sequence"/>
</dbReference>
<dbReference type="InterPro" id="IPR000425">
    <property type="entry name" value="MIP"/>
</dbReference>
<evidence type="ECO:0000256" key="5">
    <source>
        <dbReference type="ARBA" id="ARBA00022692"/>
    </source>
</evidence>
<evidence type="ECO:0000256" key="3">
    <source>
        <dbReference type="ARBA" id="ARBA00022448"/>
    </source>
</evidence>
<evidence type="ECO:0000256" key="6">
    <source>
        <dbReference type="ARBA" id="ARBA00022989"/>
    </source>
</evidence>
<feature type="transmembrane region" description="Helical" evidence="9">
    <location>
        <begin position="228"/>
        <end position="248"/>
    </location>
</feature>
<dbReference type="GO" id="GO:0005886">
    <property type="term" value="C:plasma membrane"/>
    <property type="evidence" value="ECO:0007669"/>
    <property type="project" value="UniProtKB-SubCell"/>
</dbReference>
<sequence length="294" mass="31410">MDALFIYVSNKLEEIKYGPQDGKSKIINLKEMKSFAFWRAVIAEFLATMLFVFLGVASTLGGSGEAKEVKIGLTFGLAIMAMIQVTGHVSGAHINPAVSIAMAVAMKISIVKALLYVVAQCAGGIIGAYILRGCVDGIFHNNLGVTNISNVVTPAQGFGIELLLTFILVSVIFGTTDGNRPAFGSPALLIGLTVALGHFSCIKLTGSSMNPARSLASAVVSDAFENHWIYWVGPIVGGVLAAVIYVLVLNPYRGVKSTEEALKDMIQDEDFIVIPRDYFKDGKMKQAQNVSSNL</sequence>
<dbReference type="InterPro" id="IPR034294">
    <property type="entry name" value="Aquaporin_transptr"/>
</dbReference>
<dbReference type="NCBIfam" id="TIGR00861">
    <property type="entry name" value="MIP"/>
    <property type="match status" value="1"/>
</dbReference>
<organism evidence="10 11">
    <name type="scientific">Patella caerulea</name>
    <name type="common">Rayed Mediterranean limpet</name>
    <dbReference type="NCBI Taxonomy" id="87958"/>
    <lineage>
        <taxon>Eukaryota</taxon>
        <taxon>Metazoa</taxon>
        <taxon>Spiralia</taxon>
        <taxon>Lophotrochozoa</taxon>
        <taxon>Mollusca</taxon>
        <taxon>Gastropoda</taxon>
        <taxon>Patellogastropoda</taxon>
        <taxon>Patelloidea</taxon>
        <taxon>Patellidae</taxon>
        <taxon>Patella</taxon>
    </lineage>
</organism>
<dbReference type="Gene3D" id="1.20.1080.10">
    <property type="entry name" value="Glycerol uptake facilitator protein"/>
    <property type="match status" value="1"/>
</dbReference>
<dbReference type="PANTHER" id="PTHR19139:SF199">
    <property type="entry name" value="MIP17260P"/>
    <property type="match status" value="1"/>
</dbReference>
<keyword evidence="4" id="KW-1003">Cell membrane</keyword>
<dbReference type="SUPFAM" id="SSF81338">
    <property type="entry name" value="Aquaporin-like"/>
    <property type="match status" value="1"/>
</dbReference>
<keyword evidence="5 8" id="KW-0812">Transmembrane</keyword>
<keyword evidence="11" id="KW-1185">Reference proteome</keyword>
<dbReference type="Pfam" id="PF00230">
    <property type="entry name" value="MIP"/>
    <property type="match status" value="1"/>
</dbReference>
<evidence type="ECO:0000256" key="4">
    <source>
        <dbReference type="ARBA" id="ARBA00022475"/>
    </source>
</evidence>
<feature type="transmembrane region" description="Helical" evidence="9">
    <location>
        <begin position="71"/>
        <end position="92"/>
    </location>
</feature>
<comment type="similarity">
    <text evidence="2 8">Belongs to the MIP/aquaporin (TC 1.A.8) family.</text>
</comment>
<dbReference type="InterPro" id="IPR022357">
    <property type="entry name" value="MIP_CS"/>
</dbReference>
<keyword evidence="7 9" id="KW-0472">Membrane</keyword>
<accession>A0AAN8GBV3</accession>
<dbReference type="PANTHER" id="PTHR19139">
    <property type="entry name" value="AQUAPORIN TRANSPORTER"/>
    <property type="match status" value="1"/>
</dbReference>
<evidence type="ECO:0000256" key="7">
    <source>
        <dbReference type="ARBA" id="ARBA00023136"/>
    </source>
</evidence>
<keyword evidence="6 9" id="KW-1133">Transmembrane helix</keyword>
<evidence type="ECO:0000256" key="8">
    <source>
        <dbReference type="RuleBase" id="RU000477"/>
    </source>
</evidence>
<proteinExistence type="inferred from homology"/>
<dbReference type="PRINTS" id="PR00783">
    <property type="entry name" value="MINTRINSICP"/>
</dbReference>
<keyword evidence="3 8" id="KW-0813">Transport</keyword>